<name>A0A1W1BDR7_9ZZZZ</name>
<accession>A0A1W1BDR7</accession>
<evidence type="ECO:0000313" key="2">
    <source>
        <dbReference type="EMBL" id="SFV51637.1"/>
    </source>
</evidence>
<keyword evidence="1" id="KW-1277">Toxin-antitoxin system</keyword>
<dbReference type="Pfam" id="PF05016">
    <property type="entry name" value="ParE_toxin"/>
    <property type="match status" value="1"/>
</dbReference>
<protein>
    <recommendedName>
        <fullName evidence="3">RelE/StbE replicon stabilization toxin</fullName>
    </recommendedName>
</protein>
<dbReference type="InterPro" id="IPR035093">
    <property type="entry name" value="RelE/ParE_toxin_dom_sf"/>
</dbReference>
<dbReference type="SUPFAM" id="SSF143011">
    <property type="entry name" value="RelE-like"/>
    <property type="match status" value="1"/>
</dbReference>
<dbReference type="AlphaFoldDB" id="A0A1W1BDR7"/>
<evidence type="ECO:0000256" key="1">
    <source>
        <dbReference type="ARBA" id="ARBA00022649"/>
    </source>
</evidence>
<gene>
    <name evidence="2" type="ORF">MNB_SM-7-1037</name>
</gene>
<organism evidence="2">
    <name type="scientific">hydrothermal vent metagenome</name>
    <dbReference type="NCBI Taxonomy" id="652676"/>
    <lineage>
        <taxon>unclassified sequences</taxon>
        <taxon>metagenomes</taxon>
        <taxon>ecological metagenomes</taxon>
    </lineage>
</organism>
<dbReference type="InterPro" id="IPR007712">
    <property type="entry name" value="RelE/ParE_toxin"/>
</dbReference>
<dbReference type="Gene3D" id="3.30.2310.20">
    <property type="entry name" value="RelE-like"/>
    <property type="match status" value="1"/>
</dbReference>
<reference evidence="2" key="1">
    <citation type="submission" date="2016-10" db="EMBL/GenBank/DDBJ databases">
        <authorList>
            <person name="de Groot N.N."/>
        </authorList>
    </citation>
    <scope>NUCLEOTIDE SEQUENCE</scope>
</reference>
<dbReference type="EMBL" id="FPHB01000017">
    <property type="protein sequence ID" value="SFV51637.1"/>
    <property type="molecule type" value="Genomic_DNA"/>
</dbReference>
<evidence type="ECO:0008006" key="3">
    <source>
        <dbReference type="Google" id="ProtNLM"/>
    </source>
</evidence>
<proteinExistence type="predicted"/>
<sequence length="91" mass="10937">MKLKYSDKALKDLKKFSQPDRVLIAKKIEYLRENFELLKESKKVTQLKGTQFDNQYRYVVARKIRVLFRIIEDEIVLLVLRVGQRKSIYDS</sequence>